<evidence type="ECO:0000256" key="1">
    <source>
        <dbReference type="ARBA" id="ARBA00001917"/>
    </source>
</evidence>
<comment type="cofactor">
    <cofactor evidence="1">
        <name>FMN</name>
        <dbReference type="ChEBI" id="CHEBI:58210"/>
    </cofactor>
</comment>
<evidence type="ECO:0000313" key="8">
    <source>
        <dbReference type="Proteomes" id="UP001235712"/>
    </source>
</evidence>
<keyword evidence="8" id="KW-1185">Reference proteome</keyword>
<dbReference type="Gene3D" id="3.20.20.70">
    <property type="entry name" value="Aldolase class I"/>
    <property type="match status" value="1"/>
</dbReference>
<dbReference type="EC" id="1.1.2.3" evidence="7"/>
<comment type="similarity">
    <text evidence="5">Belongs to the FMN-dependent alpha-hydroxy acid dehydrogenase family.</text>
</comment>
<dbReference type="PROSITE" id="PS51349">
    <property type="entry name" value="FMN_HYDROXY_ACID_DH_2"/>
    <property type="match status" value="1"/>
</dbReference>
<evidence type="ECO:0000313" key="7">
    <source>
        <dbReference type="EMBL" id="MDP9828889.1"/>
    </source>
</evidence>
<dbReference type="PIRSF" id="PIRSF000138">
    <property type="entry name" value="Al-hdrx_acd_dh"/>
    <property type="match status" value="1"/>
</dbReference>
<dbReference type="PROSITE" id="PS00557">
    <property type="entry name" value="FMN_HYDROXY_ACID_DH_1"/>
    <property type="match status" value="1"/>
</dbReference>
<sequence>MQRQFPKPAEIFELMEFRKPEFNGRKRRLDKALTIDDLRTIARRRTPRAAFDYTDGAAEAELSLSRARQAFEDVEFHPGVLRDVARVDTSTTVFGGPSALPFGIAPTGFTRLMQTEGEIAGAGASAAAGIPFCLSTLGTTSIEDVKAANPAGRNWFQLYVMKQREISYALVERAAASGFDTLFFTVDTPVAGARLRDRRNGFSIPPQLTAGTILNAIPRPWWWYDFLTTPKLEFASLSATGGTVAELLDFAMDPTISYEDLSIIRQMWPGKIAIKGVQNLQDARKLASLGVDGIVLSNHGGRQLDRAPIPFHLLPDVAREVGKDVEIVVDTGIMNGADIVACIALGARFTLIGRAYLYGLMAGGRQGVDKSIEILTDQIVRTMKLLGAHTLDELQPHHVTQLQRLGPIRRN</sequence>
<keyword evidence="2" id="KW-0285">Flavoprotein</keyword>
<dbReference type="InterPro" id="IPR013785">
    <property type="entry name" value="Aldolase_TIM"/>
</dbReference>
<protein>
    <submittedName>
        <fullName evidence="7">L-lactate dehydrogenase (Cytochrome)</fullName>
        <ecNumber evidence="7">1.1.2.3</ecNumber>
    </submittedName>
</protein>
<dbReference type="SUPFAM" id="SSF51395">
    <property type="entry name" value="FMN-linked oxidoreductases"/>
    <property type="match status" value="1"/>
</dbReference>
<dbReference type="CDD" id="cd02809">
    <property type="entry name" value="alpha_hydroxyacid_oxid_FMN"/>
    <property type="match status" value="1"/>
</dbReference>
<dbReference type="InterPro" id="IPR012133">
    <property type="entry name" value="Alpha-hydoxy_acid_DH_FMN"/>
</dbReference>
<evidence type="ECO:0000256" key="4">
    <source>
        <dbReference type="ARBA" id="ARBA00023002"/>
    </source>
</evidence>
<gene>
    <name evidence="7" type="ORF">J2S57_004638</name>
</gene>
<name>A0ABT9P858_9ACTN</name>
<evidence type="ECO:0000256" key="5">
    <source>
        <dbReference type="ARBA" id="ARBA00024042"/>
    </source>
</evidence>
<accession>A0ABT9P858</accession>
<evidence type="ECO:0000256" key="2">
    <source>
        <dbReference type="ARBA" id="ARBA00022630"/>
    </source>
</evidence>
<organism evidence="7 8">
    <name type="scientific">Kineosporia succinea</name>
    <dbReference type="NCBI Taxonomy" id="84632"/>
    <lineage>
        <taxon>Bacteria</taxon>
        <taxon>Bacillati</taxon>
        <taxon>Actinomycetota</taxon>
        <taxon>Actinomycetes</taxon>
        <taxon>Kineosporiales</taxon>
        <taxon>Kineosporiaceae</taxon>
        <taxon>Kineosporia</taxon>
    </lineage>
</organism>
<keyword evidence="4 7" id="KW-0560">Oxidoreductase</keyword>
<dbReference type="RefSeq" id="WP_307246541.1">
    <property type="nucleotide sequence ID" value="NZ_JAUSQZ010000001.1"/>
</dbReference>
<dbReference type="InterPro" id="IPR000262">
    <property type="entry name" value="FMN-dep_DH"/>
</dbReference>
<dbReference type="Proteomes" id="UP001235712">
    <property type="component" value="Unassembled WGS sequence"/>
</dbReference>
<keyword evidence="3" id="KW-0288">FMN</keyword>
<evidence type="ECO:0000256" key="3">
    <source>
        <dbReference type="ARBA" id="ARBA00022643"/>
    </source>
</evidence>
<dbReference type="PANTHER" id="PTHR10578:SF107">
    <property type="entry name" value="2-HYDROXYACID OXIDASE 1"/>
    <property type="match status" value="1"/>
</dbReference>
<proteinExistence type="inferred from homology"/>
<dbReference type="InterPro" id="IPR037396">
    <property type="entry name" value="FMN_HAD"/>
</dbReference>
<feature type="domain" description="FMN hydroxy acid dehydrogenase" evidence="6">
    <location>
        <begin position="27"/>
        <end position="404"/>
    </location>
</feature>
<dbReference type="PANTHER" id="PTHR10578">
    <property type="entry name" value="S -2-HYDROXY-ACID OXIDASE-RELATED"/>
    <property type="match status" value="1"/>
</dbReference>
<comment type="caution">
    <text evidence="7">The sequence shown here is derived from an EMBL/GenBank/DDBJ whole genome shotgun (WGS) entry which is preliminary data.</text>
</comment>
<dbReference type="Pfam" id="PF01070">
    <property type="entry name" value="FMN_dh"/>
    <property type="match status" value="1"/>
</dbReference>
<dbReference type="InterPro" id="IPR008259">
    <property type="entry name" value="FMN_hydac_DH_AS"/>
</dbReference>
<reference evidence="7 8" key="1">
    <citation type="submission" date="2023-07" db="EMBL/GenBank/DDBJ databases">
        <title>Sequencing the genomes of 1000 actinobacteria strains.</title>
        <authorList>
            <person name="Klenk H.-P."/>
        </authorList>
    </citation>
    <scope>NUCLEOTIDE SEQUENCE [LARGE SCALE GENOMIC DNA]</scope>
    <source>
        <strain evidence="7 8">DSM 44388</strain>
    </source>
</reference>
<dbReference type="EMBL" id="JAUSQZ010000001">
    <property type="protein sequence ID" value="MDP9828889.1"/>
    <property type="molecule type" value="Genomic_DNA"/>
</dbReference>
<dbReference type="GO" id="GO:0004460">
    <property type="term" value="F:L-lactate dehydrogenase (cytochrome) activity"/>
    <property type="evidence" value="ECO:0007669"/>
    <property type="project" value="UniProtKB-EC"/>
</dbReference>
<evidence type="ECO:0000259" key="6">
    <source>
        <dbReference type="PROSITE" id="PS51349"/>
    </source>
</evidence>